<reference evidence="1 2" key="1">
    <citation type="journal article" date="2002" name="Int. J. Syst. Evol. Microbiol.">
        <title>Sphingopyxis witflariensis sp. nov., isolated from activated sludge.</title>
        <authorList>
            <person name="Kampfer P."/>
            <person name="Witzenberger R."/>
            <person name="Denner E.B."/>
            <person name="Busse H.J."/>
            <person name="Neef A."/>
        </authorList>
    </citation>
    <scope>NUCLEOTIDE SEQUENCE [LARGE SCALE GENOMIC DNA]</scope>
    <source>
        <strain evidence="1 2">DSM 14551</strain>
    </source>
</reference>
<dbReference type="AlphaFoldDB" id="A0A246JYQ0"/>
<name>A0A246JYQ0_9SPHN</name>
<gene>
    <name evidence="1" type="ORF">CDQ91_07470</name>
</gene>
<organism evidence="1 2">
    <name type="scientific">Sphingopyxis witflariensis</name>
    <dbReference type="NCBI Taxonomy" id="173675"/>
    <lineage>
        <taxon>Bacteria</taxon>
        <taxon>Pseudomonadati</taxon>
        <taxon>Pseudomonadota</taxon>
        <taxon>Alphaproteobacteria</taxon>
        <taxon>Sphingomonadales</taxon>
        <taxon>Sphingomonadaceae</taxon>
        <taxon>Sphingopyxis</taxon>
    </lineage>
</organism>
<comment type="caution">
    <text evidence="1">The sequence shown here is derived from an EMBL/GenBank/DDBJ whole genome shotgun (WGS) entry which is preliminary data.</text>
</comment>
<keyword evidence="2" id="KW-1185">Reference proteome</keyword>
<protein>
    <submittedName>
        <fullName evidence="1">Uncharacterized protein</fullName>
    </submittedName>
</protein>
<dbReference type="Proteomes" id="UP000197097">
    <property type="component" value="Unassembled WGS sequence"/>
</dbReference>
<dbReference type="EMBL" id="NISJ01000003">
    <property type="protein sequence ID" value="OWQ98335.1"/>
    <property type="molecule type" value="Genomic_DNA"/>
</dbReference>
<accession>A0A246JYQ0</accession>
<sequence length="111" mass="12134">MTPIQEFRITFENGDIGDARITDHRPQFSSEIALHTADGNIFPAAKSSPPVLTAQLAFDALVSSAMDLAKSRRTEIASLDNPNNCEFIDRESQRQIASKYDLTAPILVNGA</sequence>
<proteinExistence type="predicted"/>
<dbReference type="RefSeq" id="WP_088472110.1">
    <property type="nucleotide sequence ID" value="NZ_NISJ01000003.1"/>
</dbReference>
<evidence type="ECO:0000313" key="2">
    <source>
        <dbReference type="Proteomes" id="UP000197097"/>
    </source>
</evidence>
<evidence type="ECO:0000313" key="1">
    <source>
        <dbReference type="EMBL" id="OWQ98335.1"/>
    </source>
</evidence>